<reference evidence="5" key="1">
    <citation type="submission" date="2021-02" db="EMBL/GenBank/DDBJ databases">
        <authorList>
            <person name="Dougan E. K."/>
            <person name="Rhodes N."/>
            <person name="Thang M."/>
            <person name="Chan C."/>
        </authorList>
    </citation>
    <scope>NUCLEOTIDE SEQUENCE</scope>
</reference>
<dbReference type="GO" id="GO:0005096">
    <property type="term" value="F:GTPase activator activity"/>
    <property type="evidence" value="ECO:0007669"/>
    <property type="project" value="UniProtKB-KW"/>
</dbReference>
<keyword evidence="1" id="KW-0343">GTPase activation</keyword>
<dbReference type="Gene3D" id="3.80.10.10">
    <property type="entry name" value="Ribonuclease Inhibitor"/>
    <property type="match status" value="1"/>
</dbReference>
<name>A0A812HXU9_9DINO</name>
<dbReference type="InterPro" id="IPR027038">
    <property type="entry name" value="RanGap"/>
</dbReference>
<evidence type="ECO:0000256" key="3">
    <source>
        <dbReference type="ARBA" id="ARBA00022737"/>
    </source>
</evidence>
<organism evidence="5 6">
    <name type="scientific">Symbiodinium natans</name>
    <dbReference type="NCBI Taxonomy" id="878477"/>
    <lineage>
        <taxon>Eukaryota</taxon>
        <taxon>Sar</taxon>
        <taxon>Alveolata</taxon>
        <taxon>Dinophyceae</taxon>
        <taxon>Suessiales</taxon>
        <taxon>Symbiodiniaceae</taxon>
        <taxon>Symbiodinium</taxon>
    </lineage>
</organism>
<dbReference type="Proteomes" id="UP000604046">
    <property type="component" value="Unassembled WGS sequence"/>
</dbReference>
<evidence type="ECO:0000256" key="1">
    <source>
        <dbReference type="ARBA" id="ARBA00022468"/>
    </source>
</evidence>
<comment type="caution">
    <text evidence="5">The sequence shown here is derived from an EMBL/GenBank/DDBJ whole genome shotgun (WGS) entry which is preliminary data.</text>
</comment>
<accession>A0A812HXU9</accession>
<dbReference type="AlphaFoldDB" id="A0A812HXU9"/>
<evidence type="ECO:0000313" key="5">
    <source>
        <dbReference type="EMBL" id="CAE6966433.1"/>
    </source>
</evidence>
<feature type="region of interest" description="Disordered" evidence="4">
    <location>
        <begin position="1"/>
        <end position="24"/>
    </location>
</feature>
<dbReference type="GO" id="GO:0005829">
    <property type="term" value="C:cytosol"/>
    <property type="evidence" value="ECO:0007669"/>
    <property type="project" value="TreeGrafter"/>
</dbReference>
<dbReference type="SUPFAM" id="SSF52047">
    <property type="entry name" value="RNI-like"/>
    <property type="match status" value="1"/>
</dbReference>
<dbReference type="GO" id="GO:0005634">
    <property type="term" value="C:nucleus"/>
    <property type="evidence" value="ECO:0007669"/>
    <property type="project" value="TreeGrafter"/>
</dbReference>
<dbReference type="GO" id="GO:0006913">
    <property type="term" value="P:nucleocytoplasmic transport"/>
    <property type="evidence" value="ECO:0007669"/>
    <property type="project" value="TreeGrafter"/>
</dbReference>
<dbReference type="PANTHER" id="PTHR24113">
    <property type="entry name" value="RAN GTPASE-ACTIVATING PROTEIN 1"/>
    <property type="match status" value="1"/>
</dbReference>
<proteinExistence type="predicted"/>
<evidence type="ECO:0000256" key="2">
    <source>
        <dbReference type="ARBA" id="ARBA00022614"/>
    </source>
</evidence>
<evidence type="ECO:0000313" key="6">
    <source>
        <dbReference type="Proteomes" id="UP000604046"/>
    </source>
</evidence>
<dbReference type="PANTHER" id="PTHR24113:SF12">
    <property type="entry name" value="RAN GTPASE-ACTIVATING PROTEIN 1"/>
    <property type="match status" value="1"/>
</dbReference>
<feature type="compositionally biased region" description="Basic residues" evidence="4">
    <location>
        <begin position="1"/>
        <end position="16"/>
    </location>
</feature>
<dbReference type="GO" id="GO:0048471">
    <property type="term" value="C:perinuclear region of cytoplasm"/>
    <property type="evidence" value="ECO:0007669"/>
    <property type="project" value="TreeGrafter"/>
</dbReference>
<gene>
    <name evidence="5" type="primary">RANGAP1</name>
    <name evidence="5" type="ORF">SNAT2548_LOCUS2212</name>
</gene>
<evidence type="ECO:0000256" key="4">
    <source>
        <dbReference type="SAM" id="MobiDB-lite"/>
    </source>
</evidence>
<keyword evidence="6" id="KW-1185">Reference proteome</keyword>
<keyword evidence="3" id="KW-0677">Repeat</keyword>
<dbReference type="EMBL" id="CAJNDS010000125">
    <property type="protein sequence ID" value="CAE6966433.1"/>
    <property type="molecule type" value="Genomic_DNA"/>
</dbReference>
<dbReference type="GO" id="GO:0031267">
    <property type="term" value="F:small GTPase binding"/>
    <property type="evidence" value="ECO:0007669"/>
    <property type="project" value="TreeGrafter"/>
</dbReference>
<sequence length="206" mass="22098">MHARRGRRSRSGRRARPPPGADSAEALLEVQRSARRRGLAVAGSPRRPLEALGGLPKLAALELDLTECMLGAEEAAALAGVLARLQKLTRLKLNLWQNDQLGAEGWRSLAEALGGLPKLAALGLDLRECKLGAEEAIALAGALGNLAELRELKLNLFDNQIGLQGCLALAGALRRLPALAKLYADFRRCVGDHRALSRGDRRGRPT</sequence>
<protein>
    <submittedName>
        <fullName evidence="5">RANGAP1 protein</fullName>
    </submittedName>
</protein>
<keyword evidence="2" id="KW-0433">Leucine-rich repeat</keyword>
<dbReference type="InterPro" id="IPR032675">
    <property type="entry name" value="LRR_dom_sf"/>
</dbReference>